<evidence type="ECO:0000256" key="13">
    <source>
        <dbReference type="SAM" id="Phobius"/>
    </source>
</evidence>
<accession>A0A933L0N2</accession>
<evidence type="ECO:0000256" key="9">
    <source>
        <dbReference type="ARBA" id="ARBA00022989"/>
    </source>
</evidence>
<evidence type="ECO:0000256" key="8">
    <source>
        <dbReference type="ARBA" id="ARBA00022982"/>
    </source>
</evidence>
<comment type="subcellular location">
    <subcellularLocation>
        <location evidence="2">Cell membrane</location>
        <topology evidence="2">Multi-pass membrane protein</topology>
    </subcellularLocation>
</comment>
<feature type="domain" description="Cytochrome b561 bacterial/Ni-hydrogenase" evidence="14">
    <location>
        <begin position="9"/>
        <end position="170"/>
    </location>
</feature>
<name>A0A933L0N2_9HYPH</name>
<proteinExistence type="inferred from homology"/>
<reference evidence="15" key="1">
    <citation type="submission" date="2020-07" db="EMBL/GenBank/DDBJ databases">
        <title>Huge and variable diversity of episymbiotic CPR bacteria and DPANN archaea in groundwater ecosystems.</title>
        <authorList>
            <person name="He C.Y."/>
            <person name="Keren R."/>
            <person name="Whittaker M."/>
            <person name="Farag I.F."/>
            <person name="Doudna J."/>
            <person name="Cate J.H.D."/>
            <person name="Banfield J.F."/>
        </authorList>
    </citation>
    <scope>NUCLEOTIDE SEQUENCE</scope>
    <source>
        <strain evidence="15">NC_groundwater_1586_Pr3_B-0.1um_66_15</strain>
    </source>
</reference>
<evidence type="ECO:0000256" key="10">
    <source>
        <dbReference type="ARBA" id="ARBA00023004"/>
    </source>
</evidence>
<evidence type="ECO:0000256" key="2">
    <source>
        <dbReference type="ARBA" id="ARBA00004651"/>
    </source>
</evidence>
<dbReference type="SUPFAM" id="SSF81342">
    <property type="entry name" value="Transmembrane di-heme cytochromes"/>
    <property type="match status" value="1"/>
</dbReference>
<dbReference type="InterPro" id="IPR011577">
    <property type="entry name" value="Cyt_b561_bac/Ni-Hgenase"/>
</dbReference>
<dbReference type="GO" id="GO:0005886">
    <property type="term" value="C:plasma membrane"/>
    <property type="evidence" value="ECO:0007669"/>
    <property type="project" value="UniProtKB-SubCell"/>
</dbReference>
<evidence type="ECO:0000313" key="15">
    <source>
        <dbReference type="EMBL" id="MBI4921346.1"/>
    </source>
</evidence>
<evidence type="ECO:0000256" key="1">
    <source>
        <dbReference type="ARBA" id="ARBA00001970"/>
    </source>
</evidence>
<dbReference type="EMBL" id="JACRAF010000019">
    <property type="protein sequence ID" value="MBI4921346.1"/>
    <property type="molecule type" value="Genomic_DNA"/>
</dbReference>
<feature type="transmembrane region" description="Helical" evidence="13">
    <location>
        <begin position="90"/>
        <end position="119"/>
    </location>
</feature>
<keyword evidence="4" id="KW-1003">Cell membrane</keyword>
<comment type="similarity">
    <text evidence="12">Belongs to the cytochrome b561 family.</text>
</comment>
<dbReference type="PANTHER" id="PTHR30529">
    <property type="entry name" value="CYTOCHROME B561"/>
    <property type="match status" value="1"/>
</dbReference>
<dbReference type="GO" id="GO:0020037">
    <property type="term" value="F:heme binding"/>
    <property type="evidence" value="ECO:0007669"/>
    <property type="project" value="TreeGrafter"/>
</dbReference>
<keyword evidence="6 13" id="KW-0812">Transmembrane</keyword>
<keyword evidence="3" id="KW-0813">Transport</keyword>
<evidence type="ECO:0000256" key="3">
    <source>
        <dbReference type="ARBA" id="ARBA00022448"/>
    </source>
</evidence>
<feature type="transmembrane region" description="Helical" evidence="13">
    <location>
        <begin position="12"/>
        <end position="34"/>
    </location>
</feature>
<organism evidence="15 16">
    <name type="scientific">Devosia nanyangense</name>
    <dbReference type="NCBI Taxonomy" id="1228055"/>
    <lineage>
        <taxon>Bacteria</taxon>
        <taxon>Pseudomonadati</taxon>
        <taxon>Pseudomonadota</taxon>
        <taxon>Alphaproteobacteria</taxon>
        <taxon>Hyphomicrobiales</taxon>
        <taxon>Devosiaceae</taxon>
        <taxon>Devosia</taxon>
    </lineage>
</organism>
<sequence>MDLKSTDTRYGKVAILIHWASAVAVVLAFAAGAVTAGTEPAPLGPLVAHIALGVSVLVLTLLRIVWWLVADRHPPPAVDQSRWQQISAGAVHWLLYAVLILMGTSGIMTLLLSGAIPALVAGGPVPDFSTVLPRIAHGAMSKLLLALFVGHVGAALYHQFVRRDHLLARMGIGRA</sequence>
<evidence type="ECO:0000259" key="14">
    <source>
        <dbReference type="Pfam" id="PF01292"/>
    </source>
</evidence>
<evidence type="ECO:0000256" key="4">
    <source>
        <dbReference type="ARBA" id="ARBA00022475"/>
    </source>
</evidence>
<keyword evidence="11 13" id="KW-0472">Membrane</keyword>
<keyword evidence="5" id="KW-0349">Heme</keyword>
<dbReference type="Proteomes" id="UP000782610">
    <property type="component" value="Unassembled WGS sequence"/>
</dbReference>
<keyword evidence="10" id="KW-0408">Iron</keyword>
<evidence type="ECO:0000256" key="5">
    <source>
        <dbReference type="ARBA" id="ARBA00022617"/>
    </source>
</evidence>
<dbReference type="GO" id="GO:0022904">
    <property type="term" value="P:respiratory electron transport chain"/>
    <property type="evidence" value="ECO:0007669"/>
    <property type="project" value="InterPro"/>
</dbReference>
<comment type="caution">
    <text evidence="15">The sequence shown here is derived from an EMBL/GenBank/DDBJ whole genome shotgun (WGS) entry which is preliminary data.</text>
</comment>
<feature type="transmembrane region" description="Helical" evidence="13">
    <location>
        <begin position="46"/>
        <end position="69"/>
    </location>
</feature>
<evidence type="ECO:0000256" key="11">
    <source>
        <dbReference type="ARBA" id="ARBA00023136"/>
    </source>
</evidence>
<evidence type="ECO:0000313" key="16">
    <source>
        <dbReference type="Proteomes" id="UP000782610"/>
    </source>
</evidence>
<evidence type="ECO:0000256" key="12">
    <source>
        <dbReference type="ARBA" id="ARBA00037975"/>
    </source>
</evidence>
<dbReference type="AlphaFoldDB" id="A0A933L0N2"/>
<evidence type="ECO:0000256" key="7">
    <source>
        <dbReference type="ARBA" id="ARBA00022723"/>
    </source>
</evidence>
<dbReference type="GO" id="GO:0046872">
    <property type="term" value="F:metal ion binding"/>
    <property type="evidence" value="ECO:0007669"/>
    <property type="project" value="UniProtKB-KW"/>
</dbReference>
<feature type="transmembrane region" description="Helical" evidence="13">
    <location>
        <begin position="139"/>
        <end position="160"/>
    </location>
</feature>
<dbReference type="PANTHER" id="PTHR30529:SF1">
    <property type="entry name" value="CYTOCHROME B561 HOMOLOG 2"/>
    <property type="match status" value="1"/>
</dbReference>
<gene>
    <name evidence="15" type="ORF">HY834_06315</name>
</gene>
<comment type="cofactor">
    <cofactor evidence="1">
        <name>heme b</name>
        <dbReference type="ChEBI" id="CHEBI:60344"/>
    </cofactor>
</comment>
<dbReference type="Pfam" id="PF01292">
    <property type="entry name" value="Ni_hydr_CYTB"/>
    <property type="match status" value="1"/>
</dbReference>
<keyword evidence="8" id="KW-0249">Electron transport</keyword>
<evidence type="ECO:0000256" key="6">
    <source>
        <dbReference type="ARBA" id="ARBA00022692"/>
    </source>
</evidence>
<dbReference type="GO" id="GO:0009055">
    <property type="term" value="F:electron transfer activity"/>
    <property type="evidence" value="ECO:0007669"/>
    <property type="project" value="InterPro"/>
</dbReference>
<protein>
    <submittedName>
        <fullName evidence="15">Cytochrome b/b6 domain-containing protein</fullName>
    </submittedName>
</protein>
<keyword evidence="9 13" id="KW-1133">Transmembrane helix</keyword>
<dbReference type="InterPro" id="IPR052168">
    <property type="entry name" value="Cytochrome_b561_oxidase"/>
</dbReference>
<dbReference type="InterPro" id="IPR016174">
    <property type="entry name" value="Di-haem_cyt_TM"/>
</dbReference>
<keyword evidence="7" id="KW-0479">Metal-binding</keyword>